<dbReference type="UniPathway" id="UPA00077">
    <property type="reaction ID" value="UER00154"/>
</dbReference>
<keyword evidence="5 8" id="KW-0289">Folate biosynthesis</keyword>
<dbReference type="InterPro" id="IPR006156">
    <property type="entry name" value="Dihydroneopterin_aldolase"/>
</dbReference>
<dbReference type="GO" id="GO:0005737">
    <property type="term" value="C:cytoplasm"/>
    <property type="evidence" value="ECO:0007669"/>
    <property type="project" value="TreeGrafter"/>
</dbReference>
<dbReference type="NCBIfam" id="TIGR00526">
    <property type="entry name" value="folB_dom"/>
    <property type="match status" value="1"/>
</dbReference>
<dbReference type="FunFam" id="3.30.1130.10:FF:000002">
    <property type="entry name" value="7,8-dihydroneopterin aldolase"/>
    <property type="match status" value="1"/>
</dbReference>
<evidence type="ECO:0000259" key="9">
    <source>
        <dbReference type="SMART" id="SM00905"/>
    </source>
</evidence>
<dbReference type="SMART" id="SM00905">
    <property type="entry name" value="FolB"/>
    <property type="match status" value="1"/>
</dbReference>
<evidence type="ECO:0000313" key="10">
    <source>
        <dbReference type="EMBL" id="OBS09674.1"/>
    </source>
</evidence>
<evidence type="ECO:0000256" key="6">
    <source>
        <dbReference type="ARBA" id="ARBA00023235"/>
    </source>
</evidence>
<dbReference type="EMBL" id="JQSG02000003">
    <property type="protein sequence ID" value="OBS09674.1"/>
    <property type="molecule type" value="Genomic_DNA"/>
</dbReference>
<feature type="domain" description="Dihydroneopterin aldolase/epimerase" evidence="9">
    <location>
        <begin position="4"/>
        <end position="114"/>
    </location>
</feature>
<comment type="caution">
    <text evidence="10">The sequence shown here is derived from an EMBL/GenBank/DDBJ whole genome shotgun (WGS) entry which is preliminary data.</text>
</comment>
<evidence type="ECO:0000313" key="11">
    <source>
        <dbReference type="Proteomes" id="UP000029273"/>
    </source>
</evidence>
<dbReference type="InterPro" id="IPR043133">
    <property type="entry name" value="GTP-CH-I_C/QueF"/>
</dbReference>
<keyword evidence="7 8" id="KW-0456">Lyase</keyword>
<sequence length="119" mass="13154">MDIVFIRGLRIETHIGVYDWEQRILQALHVDIELAADAARAASADDIALTVDYARVAGRLRALGDAQSWKLVETFAERAAETILAEFGTPWVRLSVTKAVRLPQRTEVGVVVERGVRAA</sequence>
<comment type="function">
    <text evidence="8">Catalyzes the conversion of 7,8-dihydroneopterin to 6-hydroxymethyl-7,8-dihydropterin.</text>
</comment>
<dbReference type="InterPro" id="IPR006157">
    <property type="entry name" value="FolB_dom"/>
</dbReference>
<keyword evidence="11" id="KW-1185">Reference proteome</keyword>
<dbReference type="SUPFAM" id="SSF55620">
    <property type="entry name" value="Tetrahydrobiopterin biosynthesis enzymes-like"/>
    <property type="match status" value="1"/>
</dbReference>
<evidence type="ECO:0000256" key="2">
    <source>
        <dbReference type="ARBA" id="ARBA00001353"/>
    </source>
</evidence>
<organism evidence="10 11">
    <name type="scientific">Acidihalobacter prosperus</name>
    <dbReference type="NCBI Taxonomy" id="160660"/>
    <lineage>
        <taxon>Bacteria</taxon>
        <taxon>Pseudomonadati</taxon>
        <taxon>Pseudomonadota</taxon>
        <taxon>Gammaproteobacteria</taxon>
        <taxon>Chromatiales</taxon>
        <taxon>Ectothiorhodospiraceae</taxon>
        <taxon>Acidihalobacter</taxon>
    </lineage>
</organism>
<evidence type="ECO:0000256" key="7">
    <source>
        <dbReference type="ARBA" id="ARBA00023239"/>
    </source>
</evidence>
<dbReference type="GO" id="GO:0046656">
    <property type="term" value="P:folic acid biosynthetic process"/>
    <property type="evidence" value="ECO:0007669"/>
    <property type="project" value="UniProtKB-UniRule"/>
</dbReference>
<dbReference type="RefSeq" id="WP_038092460.1">
    <property type="nucleotide sequence ID" value="NZ_JQSG02000003.1"/>
</dbReference>
<dbReference type="GO" id="GO:0004150">
    <property type="term" value="F:dihydroneopterin aldolase activity"/>
    <property type="evidence" value="ECO:0007669"/>
    <property type="project" value="UniProtKB-UniRule"/>
</dbReference>
<proteinExistence type="inferred from homology"/>
<accession>A0A1A6C547</accession>
<dbReference type="PANTHER" id="PTHR42844:SF1">
    <property type="entry name" value="DIHYDRONEOPTERIN ALDOLASE 1-RELATED"/>
    <property type="match status" value="1"/>
</dbReference>
<comment type="pathway">
    <text evidence="3 8">Cofactor biosynthesis; tetrahydrofolate biosynthesis; 2-amino-4-hydroxy-6-hydroxymethyl-7,8-dihydropteridine diphosphate from 7,8-dihydroneopterin triphosphate: step 3/4.</text>
</comment>
<evidence type="ECO:0000256" key="4">
    <source>
        <dbReference type="ARBA" id="ARBA00005708"/>
    </source>
</evidence>
<dbReference type="STRING" id="160660.BJI67_02785"/>
<dbReference type="Pfam" id="PF02152">
    <property type="entry name" value="FolB"/>
    <property type="match status" value="1"/>
</dbReference>
<gene>
    <name evidence="10" type="ORF">Thpro_022002</name>
</gene>
<dbReference type="OrthoDB" id="9810587at2"/>
<evidence type="ECO:0000256" key="1">
    <source>
        <dbReference type="ARBA" id="ARBA00000693"/>
    </source>
</evidence>
<dbReference type="GO" id="GO:0016853">
    <property type="term" value="F:isomerase activity"/>
    <property type="evidence" value="ECO:0007669"/>
    <property type="project" value="UniProtKB-KW"/>
</dbReference>
<keyword evidence="6" id="KW-0413">Isomerase</keyword>
<dbReference type="PANTHER" id="PTHR42844">
    <property type="entry name" value="DIHYDRONEOPTERIN ALDOLASE 1-RELATED"/>
    <property type="match status" value="1"/>
</dbReference>
<dbReference type="Proteomes" id="UP000029273">
    <property type="component" value="Unassembled WGS sequence"/>
</dbReference>
<dbReference type="AlphaFoldDB" id="A0A1A6C547"/>
<dbReference type="EC" id="4.1.2.25" evidence="8"/>
<evidence type="ECO:0000256" key="5">
    <source>
        <dbReference type="ARBA" id="ARBA00022909"/>
    </source>
</evidence>
<dbReference type="NCBIfam" id="TIGR00525">
    <property type="entry name" value="folB"/>
    <property type="match status" value="1"/>
</dbReference>
<evidence type="ECO:0000256" key="8">
    <source>
        <dbReference type="RuleBase" id="RU362079"/>
    </source>
</evidence>
<comment type="catalytic activity">
    <reaction evidence="2 8">
        <text>7,8-dihydroneopterin = 6-hydroxymethyl-7,8-dihydropterin + glycolaldehyde</text>
        <dbReference type="Rhea" id="RHEA:10540"/>
        <dbReference type="ChEBI" id="CHEBI:17001"/>
        <dbReference type="ChEBI" id="CHEBI:17071"/>
        <dbReference type="ChEBI" id="CHEBI:44841"/>
        <dbReference type="EC" id="4.1.2.25"/>
    </reaction>
</comment>
<reference evidence="10 11" key="1">
    <citation type="journal article" date="2014" name="Genome Announc.">
        <title>Draft Genome Sequence of the Iron-Oxidizing, Acidophilic, and Halotolerant 'Thiobacillus prosperus' Type Strain DSM 5130.</title>
        <authorList>
            <person name="Ossandon F.J."/>
            <person name="Cardenas J.P."/>
            <person name="Corbett M."/>
            <person name="Quatrini R."/>
            <person name="Holmes D.S."/>
            <person name="Watkin E."/>
        </authorList>
    </citation>
    <scope>NUCLEOTIDE SEQUENCE [LARGE SCALE GENOMIC DNA]</scope>
    <source>
        <strain evidence="10 11">DSM 5130</strain>
    </source>
</reference>
<name>A0A1A6C547_9GAMM</name>
<comment type="similarity">
    <text evidence="4 8">Belongs to the DHNA family.</text>
</comment>
<protein>
    <recommendedName>
        <fullName evidence="8">7,8-dihydroneopterin aldolase</fullName>
        <ecNumber evidence="8">4.1.2.25</ecNumber>
    </recommendedName>
</protein>
<dbReference type="GO" id="GO:0046654">
    <property type="term" value="P:tetrahydrofolate biosynthetic process"/>
    <property type="evidence" value="ECO:0007669"/>
    <property type="project" value="UniProtKB-UniRule"/>
</dbReference>
<evidence type="ECO:0000256" key="3">
    <source>
        <dbReference type="ARBA" id="ARBA00005013"/>
    </source>
</evidence>
<dbReference type="Gene3D" id="3.30.1130.10">
    <property type="match status" value="1"/>
</dbReference>
<comment type="catalytic activity">
    <reaction evidence="1">
        <text>7,8-dihydroneopterin = 7,8-dihydromonapterin</text>
        <dbReference type="Rhea" id="RHEA:45328"/>
        <dbReference type="ChEBI" id="CHEBI:17001"/>
        <dbReference type="ChEBI" id="CHEBI:71175"/>
        <dbReference type="EC" id="5.1.99.8"/>
    </reaction>
</comment>